<name>A0ABU7XDD3_9HYPH</name>
<dbReference type="InterPro" id="IPR023149">
    <property type="entry name" value="Trans_acon_MeTrfase_C"/>
</dbReference>
<protein>
    <submittedName>
        <fullName evidence="4">Trans-aconitate 2-methyltransferase</fullName>
        <ecNumber evidence="4">2.1.1.144</ecNumber>
    </submittedName>
</protein>
<dbReference type="InterPro" id="IPR029063">
    <property type="entry name" value="SAM-dependent_MTases_sf"/>
</dbReference>
<dbReference type="EMBL" id="JAZHYN010000003">
    <property type="protein sequence ID" value="MEF3365225.1"/>
    <property type="molecule type" value="Genomic_DNA"/>
</dbReference>
<sequence length="256" mass="28612">MNDWNSTLYLKFERERTRAARDLLAHIPDFSPRSVYDLGCGPGNSTELLTARFPQARIVGIDLSDDMLDVARGRARGADFVKDDIASWRPSAPASLIFANAALHFVPDHRARLVELVSDLEPGGALAAQMPDNIHDVSHALMRMVAADGPWAPRLLPIAKTRVLVGGVDEYYELLSRRCARLDIWHTTYVHALESVDDIVDWFEGSALRPFLEALNAAERAAFLARYRAELDAAYPSQSDGKVLLRYPRLFLVARK</sequence>
<comment type="caution">
    <text evidence="4">The sequence shown here is derived from an EMBL/GenBank/DDBJ whole genome shotgun (WGS) entry which is preliminary data.</text>
</comment>
<dbReference type="EC" id="2.1.1.144" evidence="4"/>
<accession>A0ABU7XDD3</accession>
<reference evidence="4 5" key="1">
    <citation type="submission" date="2024-02" db="EMBL/GenBank/DDBJ databases">
        <authorList>
            <person name="Grouzdev D."/>
        </authorList>
    </citation>
    <scope>NUCLEOTIDE SEQUENCE [LARGE SCALE GENOMIC DNA]</scope>
    <source>
        <strain evidence="4 5">9N</strain>
    </source>
</reference>
<dbReference type="Gene3D" id="3.40.50.150">
    <property type="entry name" value="Vaccinia Virus protein VP39"/>
    <property type="match status" value="1"/>
</dbReference>
<keyword evidence="1 4" id="KW-0489">Methyltransferase</keyword>
<evidence type="ECO:0000259" key="3">
    <source>
        <dbReference type="Pfam" id="PF13649"/>
    </source>
</evidence>
<evidence type="ECO:0000313" key="4">
    <source>
        <dbReference type="EMBL" id="MEF3365225.1"/>
    </source>
</evidence>
<evidence type="ECO:0000256" key="1">
    <source>
        <dbReference type="ARBA" id="ARBA00022603"/>
    </source>
</evidence>
<keyword evidence="5" id="KW-1185">Reference proteome</keyword>
<dbReference type="InterPro" id="IPR041698">
    <property type="entry name" value="Methyltransf_25"/>
</dbReference>
<dbReference type="Pfam" id="PF13649">
    <property type="entry name" value="Methyltransf_25"/>
    <property type="match status" value="1"/>
</dbReference>
<evidence type="ECO:0000313" key="5">
    <source>
        <dbReference type="Proteomes" id="UP001350748"/>
    </source>
</evidence>
<dbReference type="GO" id="GO:0032259">
    <property type="term" value="P:methylation"/>
    <property type="evidence" value="ECO:0007669"/>
    <property type="project" value="UniProtKB-KW"/>
</dbReference>
<dbReference type="SUPFAM" id="SSF53335">
    <property type="entry name" value="S-adenosyl-L-methionine-dependent methyltransferases"/>
    <property type="match status" value="1"/>
</dbReference>
<dbReference type="Proteomes" id="UP001350748">
    <property type="component" value="Unassembled WGS sequence"/>
</dbReference>
<feature type="domain" description="Methyltransferase" evidence="3">
    <location>
        <begin position="35"/>
        <end position="124"/>
    </location>
</feature>
<dbReference type="CDD" id="cd02440">
    <property type="entry name" value="AdoMet_MTases"/>
    <property type="match status" value="1"/>
</dbReference>
<dbReference type="PANTHER" id="PTHR43861">
    <property type="entry name" value="TRANS-ACONITATE 2-METHYLTRANSFERASE-RELATED"/>
    <property type="match status" value="1"/>
</dbReference>
<dbReference type="NCBIfam" id="NF002463">
    <property type="entry name" value="PRK01683.1"/>
    <property type="match status" value="1"/>
</dbReference>
<evidence type="ECO:0000256" key="2">
    <source>
        <dbReference type="ARBA" id="ARBA00022679"/>
    </source>
</evidence>
<organism evidence="4 5">
    <name type="scientific">Methylocystis borbori</name>
    <dbReference type="NCBI Taxonomy" id="3118750"/>
    <lineage>
        <taxon>Bacteria</taxon>
        <taxon>Pseudomonadati</taxon>
        <taxon>Pseudomonadota</taxon>
        <taxon>Alphaproteobacteria</taxon>
        <taxon>Hyphomicrobiales</taxon>
        <taxon>Methylocystaceae</taxon>
        <taxon>Methylocystis</taxon>
    </lineage>
</organism>
<dbReference type="GO" id="GO:0030798">
    <property type="term" value="F:trans-aconitate 2-methyltransferase activity"/>
    <property type="evidence" value="ECO:0007669"/>
    <property type="project" value="UniProtKB-EC"/>
</dbReference>
<keyword evidence="2 4" id="KW-0808">Transferase</keyword>
<dbReference type="RefSeq" id="WP_332080213.1">
    <property type="nucleotide sequence ID" value="NZ_JAZHYN010000003.1"/>
</dbReference>
<proteinExistence type="predicted"/>
<gene>
    <name evidence="4" type="primary">tam</name>
    <name evidence="4" type="ORF">V3H18_01620</name>
</gene>
<dbReference type="Gene3D" id="1.10.150.290">
    <property type="entry name" value="S-adenosyl-L-methionine-dependent methyltransferases"/>
    <property type="match status" value="1"/>
</dbReference>
<dbReference type="PANTHER" id="PTHR43861:SF1">
    <property type="entry name" value="TRANS-ACONITATE 2-METHYLTRANSFERASE"/>
    <property type="match status" value="1"/>
</dbReference>